<protein>
    <recommendedName>
        <fullName evidence="9">2-oxoisovalerate dehydrogenase subunit alpha</fullName>
        <ecNumber evidence="9">1.2.4.4</ecNumber>
    </recommendedName>
    <alternativeName>
        <fullName evidence="9">Branched-chain alpha-keto acid dehydrogenase E1 component alpha chain</fullName>
    </alternativeName>
</protein>
<dbReference type="FunFam" id="3.40.50.970:FF:000015">
    <property type="entry name" value="2-oxoisovalerate dehydrogenase subunit alpha"/>
    <property type="match status" value="1"/>
</dbReference>
<evidence type="ECO:0000259" key="10">
    <source>
        <dbReference type="Pfam" id="PF00676"/>
    </source>
</evidence>
<comment type="subcellular location">
    <subcellularLocation>
        <location evidence="2">Mitochondrion matrix</location>
    </subcellularLocation>
</comment>
<evidence type="ECO:0000256" key="1">
    <source>
        <dbReference type="ARBA" id="ARBA00001964"/>
    </source>
</evidence>
<sequence>MLTRVLPSASRAAFSRTSLRHMTADEFALKEFGEKYLGYRKAAFTEKLEIIDPNKTPALPIYRVTDMKGDIIDKSSDPNFDKEMSLKIYRDMVQLGVMDKILYDSQRQGRISFYMTNSGEEASHVGSAAALKDNDLIYGQYREVGVLMWRNFPLENFMHQCYGNSKDIGKFRLSWDFYFTFLVNLLLSLFAGKGRQMPVHYGSVEHNFVTISSPLTTQLPQAVGSAYAFKRTPNNDRVVVVYFGDGAASEGDAHAAFNFAATLDCPIIFFCRNNGYAISTPTSEQYGGDGIAGKGPGYGLHTIRVDGNDVLAVYNATKAAREIAIKNSPVLIESMTYRLGHHSTSDDSTFYRSQSEVQEWGNKDHPITRFKKYITEKGWWTDEEEKSWQKDCRKRVLKAFGEAEKEKLAHYHDMFEDVYCEMTERVKRQRDEFDAHMEEYKQHYPVDKCLPKNN</sequence>
<evidence type="ECO:0000256" key="6">
    <source>
        <dbReference type="ARBA" id="ARBA00022958"/>
    </source>
</evidence>
<dbReference type="GO" id="GO:0009083">
    <property type="term" value="P:branched-chain amino acid catabolic process"/>
    <property type="evidence" value="ECO:0007669"/>
    <property type="project" value="TreeGrafter"/>
</dbReference>
<dbReference type="EC" id="1.2.4.4" evidence="9"/>
<evidence type="ECO:0000313" key="13">
    <source>
        <dbReference type="WBParaSite" id="NBR_0000807101-mRNA-1"/>
    </source>
</evidence>
<dbReference type="EMBL" id="UYSL01019960">
    <property type="protein sequence ID" value="VDL71661.1"/>
    <property type="molecule type" value="Genomic_DNA"/>
</dbReference>
<dbReference type="AlphaFoldDB" id="A0A0N4XYC3"/>
<dbReference type="PANTHER" id="PTHR43380:SF1">
    <property type="entry name" value="2-OXOISOVALERATE DEHYDROGENASE SUBUNIT ALPHA, MITOCHONDRIAL"/>
    <property type="match status" value="1"/>
</dbReference>
<evidence type="ECO:0000256" key="4">
    <source>
        <dbReference type="ARBA" id="ARBA00022723"/>
    </source>
</evidence>
<comment type="cofactor">
    <cofactor evidence="1 9">
        <name>thiamine diphosphate</name>
        <dbReference type="ChEBI" id="CHEBI:58937"/>
    </cofactor>
</comment>
<keyword evidence="5" id="KW-0809">Transit peptide</keyword>
<dbReference type="STRING" id="27835.A0A0N4XYC3"/>
<dbReference type="Pfam" id="PF00676">
    <property type="entry name" value="E1_dh"/>
    <property type="match status" value="1"/>
</dbReference>
<dbReference type="InterPro" id="IPR001017">
    <property type="entry name" value="DH_E1"/>
</dbReference>
<dbReference type="GO" id="GO:0005759">
    <property type="term" value="C:mitochondrial matrix"/>
    <property type="evidence" value="ECO:0007669"/>
    <property type="project" value="UniProtKB-SubCell"/>
</dbReference>
<name>A0A0N4XYC3_NIPBR</name>
<organism evidence="13">
    <name type="scientific">Nippostrongylus brasiliensis</name>
    <name type="common">Rat hookworm</name>
    <dbReference type="NCBI Taxonomy" id="27835"/>
    <lineage>
        <taxon>Eukaryota</taxon>
        <taxon>Metazoa</taxon>
        <taxon>Ecdysozoa</taxon>
        <taxon>Nematoda</taxon>
        <taxon>Chromadorea</taxon>
        <taxon>Rhabditida</taxon>
        <taxon>Rhabditina</taxon>
        <taxon>Rhabditomorpha</taxon>
        <taxon>Strongyloidea</taxon>
        <taxon>Heligmosomidae</taxon>
        <taxon>Nippostrongylus</taxon>
    </lineage>
</organism>
<dbReference type="OMA" id="GMFRGVN"/>
<keyword evidence="8" id="KW-0496">Mitochondrion</keyword>
<evidence type="ECO:0000256" key="2">
    <source>
        <dbReference type="ARBA" id="ARBA00004305"/>
    </source>
</evidence>
<keyword evidence="4" id="KW-0479">Metal-binding</keyword>
<dbReference type="InterPro" id="IPR029061">
    <property type="entry name" value="THDP-binding"/>
</dbReference>
<dbReference type="Gene3D" id="3.40.50.970">
    <property type="match status" value="1"/>
</dbReference>
<gene>
    <name evidence="11" type="ORF">NBR_LOCUS8072</name>
</gene>
<dbReference type="InterPro" id="IPR050771">
    <property type="entry name" value="Alpha-ketoacid_DH_E1_comp"/>
</dbReference>
<keyword evidence="9" id="KW-0786">Thiamine pyrophosphate</keyword>
<evidence type="ECO:0000313" key="12">
    <source>
        <dbReference type="Proteomes" id="UP000271162"/>
    </source>
</evidence>
<proteinExistence type="inferred from homology"/>
<keyword evidence="6" id="KW-0630">Potassium</keyword>
<keyword evidence="12" id="KW-1185">Reference proteome</keyword>
<comment type="similarity">
    <text evidence="3 9">Belongs to the BCKDHA family.</text>
</comment>
<dbReference type="CDD" id="cd02000">
    <property type="entry name" value="TPP_E1_PDC_ADC_BCADC"/>
    <property type="match status" value="1"/>
</dbReference>
<evidence type="ECO:0000256" key="9">
    <source>
        <dbReference type="RuleBase" id="RU365014"/>
    </source>
</evidence>
<dbReference type="GO" id="GO:0003863">
    <property type="term" value="F:branched-chain 2-oxo acid dehydrogenase activity"/>
    <property type="evidence" value="ECO:0007669"/>
    <property type="project" value="UniProtKB-EC"/>
</dbReference>
<accession>A0A0N4XYC3</accession>
<dbReference type="GO" id="GO:0046872">
    <property type="term" value="F:metal ion binding"/>
    <property type="evidence" value="ECO:0007669"/>
    <property type="project" value="UniProtKB-KW"/>
</dbReference>
<reference evidence="11 12" key="2">
    <citation type="submission" date="2018-11" db="EMBL/GenBank/DDBJ databases">
        <authorList>
            <consortium name="Pathogen Informatics"/>
        </authorList>
    </citation>
    <scope>NUCLEOTIDE SEQUENCE [LARGE SCALE GENOMIC DNA]</scope>
</reference>
<dbReference type="Proteomes" id="UP000271162">
    <property type="component" value="Unassembled WGS sequence"/>
</dbReference>
<evidence type="ECO:0000256" key="8">
    <source>
        <dbReference type="ARBA" id="ARBA00023128"/>
    </source>
</evidence>
<dbReference type="PANTHER" id="PTHR43380">
    <property type="entry name" value="2-OXOISOVALERATE DEHYDROGENASE SUBUNIT ALPHA, MITOCHONDRIAL"/>
    <property type="match status" value="1"/>
</dbReference>
<dbReference type="SUPFAM" id="SSF52518">
    <property type="entry name" value="Thiamin diphosphate-binding fold (THDP-binding)"/>
    <property type="match status" value="1"/>
</dbReference>
<keyword evidence="7 9" id="KW-0560">Oxidoreductase</keyword>
<evidence type="ECO:0000256" key="7">
    <source>
        <dbReference type="ARBA" id="ARBA00023002"/>
    </source>
</evidence>
<reference evidence="13" key="1">
    <citation type="submission" date="2017-02" db="UniProtKB">
        <authorList>
            <consortium name="WormBaseParasite"/>
        </authorList>
    </citation>
    <scope>IDENTIFICATION</scope>
</reference>
<evidence type="ECO:0000313" key="11">
    <source>
        <dbReference type="EMBL" id="VDL71661.1"/>
    </source>
</evidence>
<dbReference type="WBParaSite" id="NBR_0000807101-mRNA-1">
    <property type="protein sequence ID" value="NBR_0000807101-mRNA-1"/>
    <property type="gene ID" value="NBR_0000807101"/>
</dbReference>
<evidence type="ECO:0000256" key="3">
    <source>
        <dbReference type="ARBA" id="ARBA00008646"/>
    </source>
</evidence>
<comment type="catalytic activity">
    <reaction evidence="9">
        <text>N(6)-[(R)-lipoyl]-L-lysyl-[protein] + 3-methyl-2-oxobutanoate + H(+) = N(6)-[(R)-S(8)-2-methylpropanoyldihydrolipoyl]-L-lysyl-[protein] + CO2</text>
        <dbReference type="Rhea" id="RHEA:13457"/>
        <dbReference type="Rhea" id="RHEA-COMP:10474"/>
        <dbReference type="Rhea" id="RHEA-COMP:10497"/>
        <dbReference type="ChEBI" id="CHEBI:11851"/>
        <dbReference type="ChEBI" id="CHEBI:15378"/>
        <dbReference type="ChEBI" id="CHEBI:16526"/>
        <dbReference type="ChEBI" id="CHEBI:83099"/>
        <dbReference type="ChEBI" id="CHEBI:83142"/>
        <dbReference type="EC" id="1.2.4.4"/>
    </reaction>
</comment>
<feature type="domain" description="Dehydrogenase E1 component" evidence="10">
    <location>
        <begin position="90"/>
        <end position="409"/>
    </location>
</feature>
<comment type="function">
    <text evidence="9">The branched-chain alpha-keto dehydrogenase complex catalyzes the overall conversion of alpha-keto acids to acyl-CoA and CO(2). It contains multiple copies of three enzymatic components: branched-chain alpha-keto acid decarboxylase (E1), lipoamide acyltransferase (E2) and lipoamide dehydrogenase (E3).</text>
</comment>
<evidence type="ECO:0000256" key="5">
    <source>
        <dbReference type="ARBA" id="ARBA00022946"/>
    </source>
</evidence>